<evidence type="ECO:0000256" key="11">
    <source>
        <dbReference type="SAM" id="SignalP"/>
    </source>
</evidence>
<dbReference type="SUPFAM" id="SSF55486">
    <property type="entry name" value="Metalloproteases ('zincins'), catalytic domain"/>
    <property type="match status" value="1"/>
</dbReference>
<feature type="binding site" evidence="8">
    <location>
        <position position="355"/>
    </location>
    <ligand>
        <name>Zn(2+)</name>
        <dbReference type="ChEBI" id="CHEBI:29105"/>
        <note>catalytic</note>
    </ligand>
</feature>
<dbReference type="InterPro" id="IPR006586">
    <property type="entry name" value="ADAM_Cys-rich"/>
</dbReference>
<keyword evidence="8" id="KW-0479">Metal-binding</keyword>
<dbReference type="GO" id="GO:0002693">
    <property type="term" value="P:positive regulation of cellular extravasation"/>
    <property type="evidence" value="ECO:0007669"/>
    <property type="project" value="TreeGrafter"/>
</dbReference>
<evidence type="ECO:0000259" key="14">
    <source>
        <dbReference type="PROSITE" id="PS50215"/>
    </source>
</evidence>
<feature type="disulfide bond" evidence="7">
    <location>
        <begin position="651"/>
        <end position="661"/>
    </location>
</feature>
<dbReference type="InterPro" id="IPR036436">
    <property type="entry name" value="Disintegrin_dom_sf"/>
</dbReference>
<dbReference type="PROSITE" id="PS50215">
    <property type="entry name" value="ADAM_MEPRO"/>
    <property type="match status" value="1"/>
</dbReference>
<feature type="domain" description="Peptidase M12B" evidence="14">
    <location>
        <begin position="221"/>
        <end position="419"/>
    </location>
</feature>
<dbReference type="SMART" id="SM00608">
    <property type="entry name" value="ACR"/>
    <property type="match status" value="1"/>
</dbReference>
<dbReference type="GO" id="GO:0006954">
    <property type="term" value="P:inflammatory response"/>
    <property type="evidence" value="ECO:0007669"/>
    <property type="project" value="TreeGrafter"/>
</dbReference>
<dbReference type="FunFam" id="4.10.70.10:FF:000001">
    <property type="entry name" value="Disintegrin and metalloproteinase domain-containing protein 22"/>
    <property type="match status" value="1"/>
</dbReference>
<evidence type="ECO:0000256" key="5">
    <source>
        <dbReference type="ARBA" id="ARBA00023157"/>
    </source>
</evidence>
<dbReference type="CDD" id="cd04269">
    <property type="entry name" value="ZnMc_adamalysin_II_like"/>
    <property type="match status" value="1"/>
</dbReference>
<dbReference type="InterPro" id="IPR034027">
    <property type="entry name" value="Reprolysin_adamalysin"/>
</dbReference>
<dbReference type="Pfam" id="PF00200">
    <property type="entry name" value="Disintegrin"/>
    <property type="match status" value="1"/>
</dbReference>
<evidence type="ECO:0000313" key="16">
    <source>
        <dbReference type="Proteomes" id="UP001178508"/>
    </source>
</evidence>
<dbReference type="EMBL" id="OY660874">
    <property type="protein sequence ID" value="CAJ1067553.1"/>
    <property type="molecule type" value="Genomic_DNA"/>
</dbReference>
<dbReference type="Gene3D" id="3.40.390.10">
    <property type="entry name" value="Collagenase (Catalytic Domain)"/>
    <property type="match status" value="1"/>
</dbReference>
<dbReference type="SMART" id="SM00050">
    <property type="entry name" value="DISIN"/>
    <property type="match status" value="1"/>
</dbReference>
<dbReference type="Pfam" id="PF08516">
    <property type="entry name" value="ADAM_CR"/>
    <property type="match status" value="1"/>
</dbReference>
<evidence type="ECO:0000256" key="3">
    <source>
        <dbReference type="ARBA" id="ARBA00022989"/>
    </source>
</evidence>
<evidence type="ECO:0000256" key="4">
    <source>
        <dbReference type="ARBA" id="ARBA00023136"/>
    </source>
</evidence>
<feature type="disulfide bond" evidence="7">
    <location>
        <begin position="669"/>
        <end position="678"/>
    </location>
</feature>
<organism evidence="15 16">
    <name type="scientific">Xyrichtys novacula</name>
    <name type="common">Pearly razorfish</name>
    <name type="synonym">Hemipteronotus novacula</name>
    <dbReference type="NCBI Taxonomy" id="13765"/>
    <lineage>
        <taxon>Eukaryota</taxon>
        <taxon>Metazoa</taxon>
        <taxon>Chordata</taxon>
        <taxon>Craniata</taxon>
        <taxon>Vertebrata</taxon>
        <taxon>Euteleostomi</taxon>
        <taxon>Actinopterygii</taxon>
        <taxon>Neopterygii</taxon>
        <taxon>Teleostei</taxon>
        <taxon>Neoteleostei</taxon>
        <taxon>Acanthomorphata</taxon>
        <taxon>Eupercaria</taxon>
        <taxon>Labriformes</taxon>
        <taxon>Labridae</taxon>
        <taxon>Xyrichtys</taxon>
    </lineage>
</organism>
<feature type="transmembrane region" description="Helical" evidence="10">
    <location>
        <begin position="693"/>
        <end position="718"/>
    </location>
</feature>
<dbReference type="PROSITE" id="PS00427">
    <property type="entry name" value="DISINTEGRIN_1"/>
    <property type="match status" value="1"/>
</dbReference>
<keyword evidence="15" id="KW-0378">Hydrolase</keyword>
<dbReference type="PROSITE" id="PS50214">
    <property type="entry name" value="DISINTEGRIN_2"/>
    <property type="match status" value="1"/>
</dbReference>
<dbReference type="Pfam" id="PF01562">
    <property type="entry name" value="Pep_M12B_propep"/>
    <property type="match status" value="1"/>
</dbReference>
<feature type="chain" id="PRO_5043595030" evidence="11">
    <location>
        <begin position="26"/>
        <end position="885"/>
    </location>
</feature>
<dbReference type="PRINTS" id="PR00289">
    <property type="entry name" value="DISINTEGRIN"/>
</dbReference>
<evidence type="ECO:0000256" key="10">
    <source>
        <dbReference type="SAM" id="Phobius"/>
    </source>
</evidence>
<keyword evidence="16" id="KW-1185">Reference proteome</keyword>
<dbReference type="AlphaFoldDB" id="A0AAV1G4R9"/>
<dbReference type="PANTHER" id="PTHR11905">
    <property type="entry name" value="ADAM A DISINTEGRIN AND METALLOPROTEASE DOMAIN"/>
    <property type="match status" value="1"/>
</dbReference>
<comment type="caution">
    <text evidence="7">Lacks conserved residue(s) required for the propagation of feature annotation.</text>
</comment>
<keyword evidence="11" id="KW-0732">Signal</keyword>
<dbReference type="SUPFAM" id="SSF57552">
    <property type="entry name" value="Blood coagulation inhibitor (disintegrin)"/>
    <property type="match status" value="1"/>
</dbReference>
<evidence type="ECO:0000256" key="1">
    <source>
        <dbReference type="ARBA" id="ARBA00004479"/>
    </source>
</evidence>
<dbReference type="GO" id="GO:0004222">
    <property type="term" value="F:metalloendopeptidase activity"/>
    <property type="evidence" value="ECO:0007669"/>
    <property type="project" value="InterPro"/>
</dbReference>
<feature type="region of interest" description="Disordered" evidence="9">
    <location>
        <begin position="728"/>
        <end position="752"/>
    </location>
</feature>
<feature type="binding site" evidence="8">
    <location>
        <position position="359"/>
    </location>
    <ligand>
        <name>Zn(2+)</name>
        <dbReference type="ChEBI" id="CHEBI:29105"/>
        <note>catalytic</note>
    </ligand>
</feature>
<evidence type="ECO:0000256" key="8">
    <source>
        <dbReference type="PROSITE-ProRule" id="PRU00276"/>
    </source>
</evidence>
<dbReference type="Gene3D" id="2.10.25.10">
    <property type="entry name" value="Laminin"/>
    <property type="match status" value="1"/>
</dbReference>
<dbReference type="FunFam" id="3.40.390.10:FF:000002">
    <property type="entry name" value="Disintegrin and metalloproteinase domain-containing protein 22"/>
    <property type="match status" value="1"/>
</dbReference>
<keyword evidence="3 10" id="KW-1133">Transmembrane helix</keyword>
<keyword evidence="4 10" id="KW-0472">Membrane</keyword>
<feature type="disulfide bond" evidence="6">
    <location>
        <begin position="485"/>
        <end position="505"/>
    </location>
</feature>
<keyword evidence="15" id="KW-0482">Metalloprotease</keyword>
<reference evidence="15" key="1">
    <citation type="submission" date="2023-08" db="EMBL/GenBank/DDBJ databases">
        <authorList>
            <person name="Alioto T."/>
            <person name="Alioto T."/>
            <person name="Gomez Garrido J."/>
        </authorList>
    </citation>
    <scope>NUCLEOTIDE SEQUENCE</scope>
</reference>
<evidence type="ECO:0000256" key="2">
    <source>
        <dbReference type="ARBA" id="ARBA00022692"/>
    </source>
</evidence>
<dbReference type="InterPro" id="IPR024079">
    <property type="entry name" value="MetalloPept_cat_dom_sf"/>
</dbReference>
<dbReference type="PROSITE" id="PS01186">
    <property type="entry name" value="EGF_2"/>
    <property type="match status" value="1"/>
</dbReference>
<dbReference type="InterPro" id="IPR001762">
    <property type="entry name" value="Disintegrin_dom"/>
</dbReference>
<dbReference type="GO" id="GO:0006508">
    <property type="term" value="P:proteolysis"/>
    <property type="evidence" value="ECO:0007669"/>
    <property type="project" value="InterPro"/>
</dbReference>
<evidence type="ECO:0000256" key="6">
    <source>
        <dbReference type="PROSITE-ProRule" id="PRU00068"/>
    </source>
</evidence>
<feature type="signal peptide" evidence="11">
    <location>
        <begin position="1"/>
        <end position="25"/>
    </location>
</feature>
<comment type="subcellular location">
    <subcellularLocation>
        <location evidence="1">Membrane</location>
        <topology evidence="1">Single-pass type I membrane protein</topology>
    </subcellularLocation>
</comment>
<keyword evidence="2 10" id="KW-0812">Transmembrane</keyword>
<proteinExistence type="predicted"/>
<dbReference type="InterPro" id="IPR000742">
    <property type="entry name" value="EGF"/>
</dbReference>
<feature type="binding site" evidence="8">
    <location>
        <position position="365"/>
    </location>
    <ligand>
        <name>Zn(2+)</name>
        <dbReference type="ChEBI" id="CHEBI:29105"/>
        <note>catalytic</note>
    </ligand>
</feature>
<feature type="compositionally biased region" description="Polar residues" evidence="9">
    <location>
        <begin position="728"/>
        <end position="749"/>
    </location>
</feature>
<keyword evidence="5 7" id="KW-1015">Disulfide bond</keyword>
<gene>
    <name evidence="15" type="ORF">XNOV1_A021541</name>
</gene>
<evidence type="ECO:0000259" key="12">
    <source>
        <dbReference type="PROSITE" id="PS50026"/>
    </source>
</evidence>
<dbReference type="GO" id="GO:0022407">
    <property type="term" value="P:regulation of cell-cell adhesion"/>
    <property type="evidence" value="ECO:0007669"/>
    <property type="project" value="TreeGrafter"/>
</dbReference>
<dbReference type="Gene3D" id="4.10.70.10">
    <property type="entry name" value="Disintegrin domain"/>
    <property type="match status" value="1"/>
</dbReference>
<feature type="domain" description="Disintegrin" evidence="13">
    <location>
        <begin position="427"/>
        <end position="513"/>
    </location>
</feature>
<dbReference type="InterPro" id="IPR001590">
    <property type="entry name" value="Peptidase_M12B"/>
</dbReference>
<evidence type="ECO:0000256" key="7">
    <source>
        <dbReference type="PROSITE-ProRule" id="PRU00076"/>
    </source>
</evidence>
<evidence type="ECO:0000259" key="13">
    <source>
        <dbReference type="PROSITE" id="PS50214"/>
    </source>
</evidence>
<dbReference type="PROSITE" id="PS50026">
    <property type="entry name" value="EGF_3"/>
    <property type="match status" value="1"/>
</dbReference>
<protein>
    <submittedName>
        <fullName evidence="15">Disintegrin and metalloproteinase domain-containing protein 8a</fullName>
    </submittedName>
</protein>
<keyword evidence="8" id="KW-0862">Zinc</keyword>
<feature type="active site" evidence="8">
    <location>
        <position position="356"/>
    </location>
</feature>
<dbReference type="Proteomes" id="UP001178508">
    <property type="component" value="Chromosome 11"/>
</dbReference>
<feature type="compositionally biased region" description="Pro residues" evidence="9">
    <location>
        <begin position="829"/>
        <end position="856"/>
    </location>
</feature>
<keyword evidence="7" id="KW-0245">EGF-like domain</keyword>
<dbReference type="GO" id="GO:0016020">
    <property type="term" value="C:membrane"/>
    <property type="evidence" value="ECO:0007669"/>
    <property type="project" value="UniProtKB-SubCell"/>
</dbReference>
<dbReference type="GO" id="GO:0046872">
    <property type="term" value="F:metal ion binding"/>
    <property type="evidence" value="ECO:0007669"/>
    <property type="project" value="UniProtKB-KW"/>
</dbReference>
<name>A0AAV1G4R9_XYRNO</name>
<dbReference type="InterPro" id="IPR002870">
    <property type="entry name" value="Peptidase_M12B_N"/>
</dbReference>
<evidence type="ECO:0000256" key="9">
    <source>
        <dbReference type="SAM" id="MobiDB-lite"/>
    </source>
</evidence>
<sequence length="885" mass="96823">MPDSGFLIWILFSLWGIMIAGSVRTLPHVMKYQTVTPQRLKDSSQVDDAASHQTYPDVLRYSLVIAGKNYTLHLEKNKDLIGKNFTVTHYSDEGKEITTTPDLGVHCYYHGHVVGMEDSSASVGLCSGIKGFVRLQDQMYLIEPLTGAEMGQQDEAQSSEDHGREVLHAVYDYQHLRKKRSSCSHGNTTMYYDHGARSAGLFKLSSLKSRAQRKDRKKKPRTVELVVVVDNTEYKKFGSKRKIETRVLEVANHVDKLYRPLNIRVMLVGVDIWSYRDQIDVSTSPEVTLGRFLEWRQRSLLLRTQHDNAQFITGVDFDGSTVGLANTNAMCTSNSGAVNEDHNSNAIGVASTIAHEMGHNLGLSHDTENCVCGSSISKKGCIMSESVGFVYPELFSSCSQEQLSRFLDEVDPACLLDTPTTDRVYGGPVCGNAFVEPGEECDCGTVEECKNPCCNATTCKLKAGAACAEGECCHNCQLKPTGSVCRLKTGDCDLTEYCTGFSASCPADAYTQNGRSCNRGKGYCYNGQCPSRQEHCKRLWGPDADVAADGCFYQLGNCRRMMFGQKCPGRDQACGTLYCTGGWDFPVTSMKSFSQLGNGEACNEAKMKPEDKYPADLPKVPTGTKCGSNKVCYNQQCQDISNIKEYGTDECSAKCNNNGVCNHERKCHCDPGWAPPYCNVQLSEIPEETGRTVVLAVSLAVGCLLLLVVVIASLMCCLKKRRPAKRNLQSTSGQFNPLFQSSSTRSSPRVGQAHISKPIFVESSATQACKPLTPVPVKPQTGAMKPSRAAPVPPMKETAAAQPSKMQQAVRPYMQPQSISSKPVYPESKPLPPSRPLPPLSTKPVSKPKPPMPPVKPKSSAATSPLPHTLLLAGKTALMPPSRPR</sequence>
<feature type="domain" description="EGF-like" evidence="12">
    <location>
        <begin position="647"/>
        <end position="679"/>
    </location>
</feature>
<keyword evidence="15" id="KW-0645">Protease</keyword>
<dbReference type="Pfam" id="PF01421">
    <property type="entry name" value="Reprolysin"/>
    <property type="match status" value="1"/>
</dbReference>
<dbReference type="GO" id="GO:0051044">
    <property type="term" value="P:positive regulation of membrane protein ectodomain proteolysis"/>
    <property type="evidence" value="ECO:0007669"/>
    <property type="project" value="TreeGrafter"/>
</dbReference>
<evidence type="ECO:0000313" key="15">
    <source>
        <dbReference type="EMBL" id="CAJ1067553.1"/>
    </source>
</evidence>
<dbReference type="InterPro" id="IPR018358">
    <property type="entry name" value="Disintegrin_CS"/>
</dbReference>
<dbReference type="GO" id="GO:0050839">
    <property type="term" value="F:cell adhesion molecule binding"/>
    <property type="evidence" value="ECO:0007669"/>
    <property type="project" value="TreeGrafter"/>
</dbReference>
<feature type="region of interest" description="Disordered" evidence="9">
    <location>
        <begin position="771"/>
        <end position="885"/>
    </location>
</feature>
<accession>A0AAV1G4R9</accession>
<dbReference type="PANTHER" id="PTHR11905:SF20">
    <property type="entry name" value="DISINTEGRIN AND METALLOPROTEINASE DOMAIN-CONTAINING PROTEIN 8"/>
    <property type="match status" value="1"/>
</dbReference>